<comment type="caution">
    <text evidence="1">The sequence shown here is derived from an EMBL/GenBank/DDBJ whole genome shotgun (WGS) entry which is preliminary data.</text>
</comment>
<gene>
    <name evidence="1" type="ORF">COT62_00840</name>
</gene>
<evidence type="ECO:0000313" key="2">
    <source>
        <dbReference type="Proteomes" id="UP000231198"/>
    </source>
</evidence>
<reference evidence="2" key="1">
    <citation type="submission" date="2017-09" db="EMBL/GenBank/DDBJ databases">
        <title>Depth-based differentiation of microbial function through sediment-hosted aquifers and enrichment of novel symbionts in the deep terrestrial subsurface.</title>
        <authorList>
            <person name="Probst A.J."/>
            <person name="Ladd B."/>
            <person name="Jarett J.K."/>
            <person name="Geller-Mcgrath D.E."/>
            <person name="Sieber C.M.K."/>
            <person name="Emerson J.B."/>
            <person name="Anantharaman K."/>
            <person name="Thomas B.C."/>
            <person name="Malmstrom R."/>
            <person name="Stieglmeier M."/>
            <person name="Klingl A."/>
            <person name="Woyke T."/>
            <person name="Ryan C.M."/>
            <person name="Banfield J.F."/>
        </authorList>
    </citation>
    <scope>NUCLEOTIDE SEQUENCE [LARGE SCALE GENOMIC DNA]</scope>
</reference>
<dbReference type="PANTHER" id="PTHR43434">
    <property type="entry name" value="PHOSPHOGLYCOLATE PHOSPHATASE"/>
    <property type="match status" value="1"/>
</dbReference>
<dbReference type="AlphaFoldDB" id="A0A2H0WTG9"/>
<dbReference type="GO" id="GO:0005829">
    <property type="term" value="C:cytosol"/>
    <property type="evidence" value="ECO:0007669"/>
    <property type="project" value="TreeGrafter"/>
</dbReference>
<accession>A0A2H0WTG9</accession>
<dbReference type="EMBL" id="PEZG01000020">
    <property type="protein sequence ID" value="PIS15953.1"/>
    <property type="molecule type" value="Genomic_DNA"/>
</dbReference>
<dbReference type="InterPro" id="IPR036412">
    <property type="entry name" value="HAD-like_sf"/>
</dbReference>
<dbReference type="SFLD" id="SFLDG01129">
    <property type="entry name" value="C1.5:_HAD__Beta-PGM__Phosphata"/>
    <property type="match status" value="1"/>
</dbReference>
<dbReference type="InterPro" id="IPR023214">
    <property type="entry name" value="HAD_sf"/>
</dbReference>
<dbReference type="Pfam" id="PF13419">
    <property type="entry name" value="HAD_2"/>
    <property type="match status" value="1"/>
</dbReference>
<dbReference type="SUPFAM" id="SSF56784">
    <property type="entry name" value="HAD-like"/>
    <property type="match status" value="1"/>
</dbReference>
<dbReference type="InterPro" id="IPR006439">
    <property type="entry name" value="HAD-SF_hydro_IA"/>
</dbReference>
<evidence type="ECO:0000313" key="1">
    <source>
        <dbReference type="EMBL" id="PIS15953.1"/>
    </source>
</evidence>
<name>A0A2H0WTG9_9BACT</name>
<dbReference type="SFLD" id="SFLDS00003">
    <property type="entry name" value="Haloacid_Dehalogenase"/>
    <property type="match status" value="1"/>
</dbReference>
<dbReference type="Proteomes" id="UP000231198">
    <property type="component" value="Unassembled WGS sequence"/>
</dbReference>
<dbReference type="InterPro" id="IPR041492">
    <property type="entry name" value="HAD_2"/>
</dbReference>
<dbReference type="NCBIfam" id="TIGR01549">
    <property type="entry name" value="HAD-SF-IA-v1"/>
    <property type="match status" value="1"/>
</dbReference>
<dbReference type="Gene3D" id="3.40.50.1000">
    <property type="entry name" value="HAD superfamily/HAD-like"/>
    <property type="match status" value="1"/>
</dbReference>
<dbReference type="PANTHER" id="PTHR43434:SF13">
    <property type="entry name" value="PHOSPHOGLYCOLATE PHOSPHATASE"/>
    <property type="match status" value="1"/>
</dbReference>
<organism evidence="1 2">
    <name type="scientific">Candidatus Roizmanbacteria bacterium CG09_land_8_20_14_0_10_41_9</name>
    <dbReference type="NCBI Taxonomy" id="1974850"/>
    <lineage>
        <taxon>Bacteria</taxon>
        <taxon>Candidatus Roizmaniibacteriota</taxon>
    </lineage>
</organism>
<dbReference type="InterPro" id="IPR050155">
    <property type="entry name" value="HAD-like_hydrolase_sf"/>
</dbReference>
<proteinExistence type="predicted"/>
<dbReference type="Gene3D" id="1.10.150.240">
    <property type="entry name" value="Putative phosphatase, domain 2"/>
    <property type="match status" value="1"/>
</dbReference>
<dbReference type="GO" id="GO:0006281">
    <property type="term" value="P:DNA repair"/>
    <property type="evidence" value="ECO:0007669"/>
    <property type="project" value="TreeGrafter"/>
</dbReference>
<protein>
    <submittedName>
        <fullName evidence="1">Carotenoid oxygenase</fullName>
    </submittedName>
</protein>
<dbReference type="GO" id="GO:0008967">
    <property type="term" value="F:phosphoglycolate phosphatase activity"/>
    <property type="evidence" value="ECO:0007669"/>
    <property type="project" value="TreeGrafter"/>
</dbReference>
<dbReference type="InterPro" id="IPR023198">
    <property type="entry name" value="PGP-like_dom2"/>
</dbReference>
<sequence length="209" mass="24097">MKKKLIIFDFDGTIADTLPHIINLYNTFGFAYGFRKITKSELECLRGKTISELMREFNASLLRLPFLIGKVQSELYSHMDKVRLFPNMKKVIVSLKKSDVTLGVVSSNSKENIEKFFKKHKIATFDFIHSEKNIFGKDKVLMNIMRKYPIPKGEIVYIGDEVRDIEACRKIGIDCISVTWGFNKKELLKKENPTLIVDTPEELLSLLTN</sequence>